<dbReference type="InterPro" id="IPR002877">
    <property type="entry name" value="RNA_MeTrfase_FtsJ_dom"/>
</dbReference>
<evidence type="ECO:0000313" key="5">
    <source>
        <dbReference type="Proteomes" id="UP000773462"/>
    </source>
</evidence>
<keyword evidence="4" id="KW-0808">Transferase</keyword>
<dbReference type="InterPro" id="IPR029063">
    <property type="entry name" value="SAM-dependent_MTases_sf"/>
</dbReference>
<dbReference type="InterPro" id="IPR047048">
    <property type="entry name" value="TlyA"/>
</dbReference>
<dbReference type="Proteomes" id="UP000773462">
    <property type="component" value="Unassembled WGS sequence"/>
</dbReference>
<dbReference type="PANTHER" id="PTHR32319:SF0">
    <property type="entry name" value="BACTERIAL HEMOLYSIN-LIKE PROTEIN"/>
    <property type="match status" value="1"/>
</dbReference>
<dbReference type="GO" id="GO:0032259">
    <property type="term" value="P:methylation"/>
    <property type="evidence" value="ECO:0007669"/>
    <property type="project" value="UniProtKB-KW"/>
</dbReference>
<dbReference type="SUPFAM" id="SSF53335">
    <property type="entry name" value="S-adenosyl-L-methionine-dependent methyltransferases"/>
    <property type="match status" value="1"/>
</dbReference>
<evidence type="ECO:0000259" key="3">
    <source>
        <dbReference type="Pfam" id="PF01728"/>
    </source>
</evidence>
<feature type="domain" description="Ribosomal RNA methyltransferase FtsJ" evidence="3">
    <location>
        <begin position="65"/>
        <end position="245"/>
    </location>
</feature>
<protein>
    <submittedName>
        <fullName evidence="4">23S rRNA (Cytidine1920-2'-O)/16S rRNA (Cytidine1409-2'-O)-methyltransferase</fullName>
        <ecNumber evidence="4">2.1.1.226</ecNumber>
        <ecNumber evidence="4">2.1.1.227</ecNumber>
    </submittedName>
</protein>
<dbReference type="GO" id="GO:0008168">
    <property type="term" value="F:methyltransferase activity"/>
    <property type="evidence" value="ECO:0007669"/>
    <property type="project" value="UniProtKB-KW"/>
</dbReference>
<evidence type="ECO:0000256" key="1">
    <source>
        <dbReference type="ARBA" id="ARBA00022884"/>
    </source>
</evidence>
<proteinExistence type="predicted"/>
<name>A0ABS4NP39_9BACL</name>
<reference evidence="4 5" key="1">
    <citation type="submission" date="2021-03" db="EMBL/GenBank/DDBJ databases">
        <title>Genomic Encyclopedia of Type Strains, Phase IV (KMG-IV): sequencing the most valuable type-strain genomes for metagenomic binning, comparative biology and taxonomic classification.</title>
        <authorList>
            <person name="Goeker M."/>
        </authorList>
    </citation>
    <scope>NUCLEOTIDE SEQUENCE [LARGE SCALE GENOMIC DNA]</scope>
    <source>
        <strain evidence="4 5">DSM 101953</strain>
    </source>
</reference>
<dbReference type="EC" id="2.1.1.226" evidence="4"/>
<accession>A0ABS4NP39</accession>
<dbReference type="PROSITE" id="PS50889">
    <property type="entry name" value="S4"/>
    <property type="match status" value="1"/>
</dbReference>
<dbReference type="Pfam" id="PF01728">
    <property type="entry name" value="FtsJ"/>
    <property type="match status" value="1"/>
</dbReference>
<dbReference type="CDD" id="cd00165">
    <property type="entry name" value="S4"/>
    <property type="match status" value="1"/>
</dbReference>
<comment type="caution">
    <text evidence="4">The sequence shown here is derived from an EMBL/GenBank/DDBJ whole genome shotgun (WGS) entry which is preliminary data.</text>
</comment>
<dbReference type="EMBL" id="JAGGLV010000003">
    <property type="protein sequence ID" value="MBP2111117.1"/>
    <property type="molecule type" value="Genomic_DNA"/>
</dbReference>
<dbReference type="SUPFAM" id="SSF55174">
    <property type="entry name" value="Alpha-L RNA-binding motif"/>
    <property type="match status" value="1"/>
</dbReference>
<evidence type="ECO:0000256" key="2">
    <source>
        <dbReference type="PROSITE-ProRule" id="PRU00182"/>
    </source>
</evidence>
<dbReference type="EC" id="2.1.1.227" evidence="4"/>
<sequence length="281" mass="31318">MKKNKKSCTVIDKLISENWFDSFEEAKKWIILGRVLVNDELIISVNDKVPVDGTVRIKRYYQRKYVNKGGLKLAGALSDFGIDVNGKVVMDCGASTGGFTDCLIQNGAKLVYAVDVGYGQLAGKLLFDKKIVNMEKTNLADKVLLSLFPSPEVITLDLSYLSLKYALPLCREIIGDCGTVIALIKPLFEVASSDIRRSGEFDSIDTIRDILTDLCNHFIEDYEIIGITNSQVTGNNGTLEFFIYLEWGNNNQKNINSDYSYSVDAAINRASELDCFSKHSF</sequence>
<keyword evidence="1 2" id="KW-0694">RNA-binding</keyword>
<keyword evidence="5" id="KW-1185">Reference proteome</keyword>
<gene>
    <name evidence="4" type="ORF">J2Z70_001258</name>
</gene>
<dbReference type="PANTHER" id="PTHR32319">
    <property type="entry name" value="BACTERIAL HEMOLYSIN-LIKE PROTEIN"/>
    <property type="match status" value="1"/>
</dbReference>
<keyword evidence="4" id="KW-0489">Methyltransferase</keyword>
<organism evidence="4 5">
    <name type="scientific">Paenibacillus silagei</name>
    <dbReference type="NCBI Taxonomy" id="1670801"/>
    <lineage>
        <taxon>Bacteria</taxon>
        <taxon>Bacillati</taxon>
        <taxon>Bacillota</taxon>
        <taxon>Bacilli</taxon>
        <taxon>Bacillales</taxon>
        <taxon>Paenibacillaceae</taxon>
        <taxon>Paenibacillus</taxon>
    </lineage>
</organism>
<evidence type="ECO:0000313" key="4">
    <source>
        <dbReference type="EMBL" id="MBP2111117.1"/>
    </source>
</evidence>
<dbReference type="Gene3D" id="3.40.50.150">
    <property type="entry name" value="Vaccinia Virus protein VP39"/>
    <property type="match status" value="1"/>
</dbReference>